<dbReference type="OrthoDB" id="427186at2759"/>
<sequence length="40" mass="4632">MRLLFLQHSLSIMETPKTVLFATKFSLPYTNSKILIFSLT</sequence>
<proteinExistence type="predicted"/>
<organism evidence="1">
    <name type="scientific">Homo sapiens</name>
    <name type="common">Human</name>
    <dbReference type="NCBI Taxonomy" id="9606"/>
    <lineage>
        <taxon>Eukaryota</taxon>
        <taxon>Metazoa</taxon>
        <taxon>Chordata</taxon>
        <taxon>Craniata</taxon>
        <taxon>Vertebrata</taxon>
        <taxon>Euteleostomi</taxon>
        <taxon>Mammalia</taxon>
        <taxon>Eutheria</taxon>
        <taxon>Euarchontoglires</taxon>
        <taxon>Primates</taxon>
        <taxon>Haplorrhini</taxon>
        <taxon>Catarrhini</taxon>
        <taxon>Hominidae</taxon>
        <taxon>Homo</taxon>
    </lineage>
</organism>
<gene>
    <name evidence="1" type="primary">UCHL3</name>
</gene>
<dbReference type="AlphaFoldDB" id="L8E899"/>
<dbReference type="ChiTaRS" id="UCHL3">
    <property type="organism name" value="human"/>
</dbReference>
<reference evidence="1" key="1">
    <citation type="journal article" date="2013" name="PLoS ONE">
        <title>Direct detection of alternative open reading frames translation products in human significantly expands the proteome.</title>
        <authorList>
            <person name="Vanderperre B."/>
            <person name="Lucier J.-F."/>
            <person name="Motard J."/>
            <person name="Tremblay G."/>
            <person name="Vanderperre S."/>
            <person name="Wisztorski M."/>
            <person name="Salzet M."/>
            <person name="Boisvert F.-M."/>
            <person name="Roucou X."/>
        </authorList>
    </citation>
    <scope>NUCLEOTIDE SEQUENCE</scope>
</reference>
<protein>
    <submittedName>
        <fullName evidence="1">Alternative protein UCHL3</fullName>
    </submittedName>
</protein>
<dbReference type="EMBL" id="HF583847">
    <property type="protein sequence ID" value="CCQ43344.1"/>
    <property type="molecule type" value="Genomic_DNA"/>
</dbReference>
<name>L8E899_HUMAN</name>
<accession>L8E899</accession>
<evidence type="ECO:0000313" key="1">
    <source>
        <dbReference type="EMBL" id="CCQ43344.1"/>
    </source>
</evidence>